<protein>
    <submittedName>
        <fullName evidence="4">Transcriptional regulator, TetR family</fullName>
    </submittedName>
</protein>
<reference evidence="4 5" key="1">
    <citation type="submission" date="2016-08" db="EMBL/GenBank/DDBJ databases">
        <authorList>
            <person name="Seilhamer J.J."/>
        </authorList>
    </citation>
    <scope>NUCLEOTIDE SEQUENCE [LARGE SCALE GENOMIC DNA]</scope>
    <source>
        <strain evidence="4 5">ANC 4874</strain>
    </source>
</reference>
<sequence length="196" mass="22842">MSVKYSNSFIHLFFMSTRQENAVQNRQIFLNAATDIFRLHGINAPLQLVINQAKLGRATFYRNFKDRRALVLALIEQALERLEKKAYYYSQFNDGFVQLIQSHIDHLPDLTALMEYWRVIERSDPIMIEIYQRRDSILQPLIDKAIAHKICRSDLTPKDYAMLTAILRSSFQGLTDYEQRALASRAIDLLLNGMRA</sequence>
<evidence type="ECO:0000256" key="1">
    <source>
        <dbReference type="ARBA" id="ARBA00023125"/>
    </source>
</evidence>
<dbReference type="InterPro" id="IPR001647">
    <property type="entry name" value="HTH_TetR"/>
</dbReference>
<evidence type="ECO:0000259" key="3">
    <source>
        <dbReference type="PROSITE" id="PS50977"/>
    </source>
</evidence>
<evidence type="ECO:0000313" key="5">
    <source>
        <dbReference type="Proteomes" id="UP000243661"/>
    </source>
</evidence>
<dbReference type="InterPro" id="IPR036271">
    <property type="entry name" value="Tet_transcr_reg_TetR-rel_C_sf"/>
</dbReference>
<evidence type="ECO:0000256" key="2">
    <source>
        <dbReference type="PROSITE-ProRule" id="PRU00335"/>
    </source>
</evidence>
<dbReference type="GO" id="GO:0003677">
    <property type="term" value="F:DNA binding"/>
    <property type="evidence" value="ECO:0007669"/>
    <property type="project" value="UniProtKB-UniRule"/>
</dbReference>
<dbReference type="PROSITE" id="PS50977">
    <property type="entry name" value="HTH_TETR_2"/>
    <property type="match status" value="1"/>
</dbReference>
<dbReference type="AlphaFoldDB" id="A0A1C4GRL0"/>
<gene>
    <name evidence="4" type="ORF">GA0116959_101202</name>
</gene>
<dbReference type="EMBL" id="FMBK01000001">
    <property type="protein sequence ID" value="SCC70858.1"/>
    <property type="molecule type" value="Genomic_DNA"/>
</dbReference>
<dbReference type="Proteomes" id="UP000243661">
    <property type="component" value="Unassembled WGS sequence"/>
</dbReference>
<organism evidence="4 5">
    <name type="scientific">Acinetobacter albensis</name>
    <dbReference type="NCBI Taxonomy" id="1673609"/>
    <lineage>
        <taxon>Bacteria</taxon>
        <taxon>Pseudomonadati</taxon>
        <taxon>Pseudomonadota</taxon>
        <taxon>Gammaproteobacteria</taxon>
        <taxon>Moraxellales</taxon>
        <taxon>Moraxellaceae</taxon>
        <taxon>Acinetobacter</taxon>
    </lineage>
</organism>
<keyword evidence="1 2" id="KW-0238">DNA-binding</keyword>
<dbReference type="Gene3D" id="1.10.357.10">
    <property type="entry name" value="Tetracycline Repressor, domain 2"/>
    <property type="match status" value="1"/>
</dbReference>
<feature type="domain" description="HTH tetR-type" evidence="3">
    <location>
        <begin position="23"/>
        <end position="82"/>
    </location>
</feature>
<dbReference type="SUPFAM" id="SSF46689">
    <property type="entry name" value="Homeodomain-like"/>
    <property type="match status" value="1"/>
</dbReference>
<name>A0A1C4GRL0_9GAMM</name>
<dbReference type="InterPro" id="IPR009057">
    <property type="entry name" value="Homeodomain-like_sf"/>
</dbReference>
<proteinExistence type="predicted"/>
<accession>A0A1C4GRL0</accession>
<dbReference type="Pfam" id="PF00440">
    <property type="entry name" value="TetR_N"/>
    <property type="match status" value="1"/>
</dbReference>
<feature type="DNA-binding region" description="H-T-H motif" evidence="2">
    <location>
        <begin position="45"/>
        <end position="64"/>
    </location>
</feature>
<dbReference type="SUPFAM" id="SSF48498">
    <property type="entry name" value="Tetracyclin repressor-like, C-terminal domain"/>
    <property type="match status" value="1"/>
</dbReference>
<evidence type="ECO:0000313" key="4">
    <source>
        <dbReference type="EMBL" id="SCC70858.1"/>
    </source>
</evidence>